<dbReference type="AlphaFoldDB" id="A0A2Z7AH58"/>
<protein>
    <submittedName>
        <fullName evidence="2">Uncharacterized protein</fullName>
    </submittedName>
</protein>
<evidence type="ECO:0000313" key="2">
    <source>
        <dbReference type="EMBL" id="KZV20412.1"/>
    </source>
</evidence>
<sequence>MASSLSINAMQVNFESVLTMEHTGMVRLFKSLEETGLKGFLEFMAPNKKKEMKVEYRLLHDIVTKALCAKAGSLDVVTSEKFDSVVSISAGLKETEAEEEHQAPEHRAQEDEHPAQGDDHQAHEKQDPKEPSQHEEQAVERRA</sequence>
<reference evidence="2 3" key="1">
    <citation type="journal article" date="2015" name="Proc. Natl. Acad. Sci. U.S.A.">
        <title>The resurrection genome of Boea hygrometrica: A blueprint for survival of dehydration.</title>
        <authorList>
            <person name="Xiao L."/>
            <person name="Yang G."/>
            <person name="Zhang L."/>
            <person name="Yang X."/>
            <person name="Zhao S."/>
            <person name="Ji Z."/>
            <person name="Zhou Q."/>
            <person name="Hu M."/>
            <person name="Wang Y."/>
            <person name="Chen M."/>
            <person name="Xu Y."/>
            <person name="Jin H."/>
            <person name="Xiao X."/>
            <person name="Hu G."/>
            <person name="Bao F."/>
            <person name="Hu Y."/>
            <person name="Wan P."/>
            <person name="Li L."/>
            <person name="Deng X."/>
            <person name="Kuang T."/>
            <person name="Xiang C."/>
            <person name="Zhu J.K."/>
            <person name="Oliver M.J."/>
            <person name="He Y."/>
        </authorList>
    </citation>
    <scope>NUCLEOTIDE SEQUENCE [LARGE SCALE GENOMIC DNA]</scope>
    <source>
        <strain evidence="3">cv. XS01</strain>
    </source>
</reference>
<keyword evidence="3" id="KW-1185">Reference proteome</keyword>
<dbReference type="OrthoDB" id="1751168at2759"/>
<evidence type="ECO:0000313" key="3">
    <source>
        <dbReference type="Proteomes" id="UP000250235"/>
    </source>
</evidence>
<feature type="region of interest" description="Disordered" evidence="1">
    <location>
        <begin position="92"/>
        <end position="143"/>
    </location>
</feature>
<dbReference type="EMBL" id="KV015671">
    <property type="protein sequence ID" value="KZV20412.1"/>
    <property type="molecule type" value="Genomic_DNA"/>
</dbReference>
<dbReference type="Proteomes" id="UP000250235">
    <property type="component" value="Unassembled WGS sequence"/>
</dbReference>
<organism evidence="2 3">
    <name type="scientific">Dorcoceras hygrometricum</name>
    <dbReference type="NCBI Taxonomy" id="472368"/>
    <lineage>
        <taxon>Eukaryota</taxon>
        <taxon>Viridiplantae</taxon>
        <taxon>Streptophyta</taxon>
        <taxon>Embryophyta</taxon>
        <taxon>Tracheophyta</taxon>
        <taxon>Spermatophyta</taxon>
        <taxon>Magnoliopsida</taxon>
        <taxon>eudicotyledons</taxon>
        <taxon>Gunneridae</taxon>
        <taxon>Pentapetalae</taxon>
        <taxon>asterids</taxon>
        <taxon>lamiids</taxon>
        <taxon>Lamiales</taxon>
        <taxon>Gesneriaceae</taxon>
        <taxon>Didymocarpoideae</taxon>
        <taxon>Trichosporeae</taxon>
        <taxon>Loxocarpinae</taxon>
        <taxon>Dorcoceras</taxon>
    </lineage>
</organism>
<proteinExistence type="predicted"/>
<evidence type="ECO:0000256" key="1">
    <source>
        <dbReference type="SAM" id="MobiDB-lite"/>
    </source>
</evidence>
<name>A0A2Z7AH58_9LAMI</name>
<gene>
    <name evidence="2" type="ORF">F511_30642</name>
</gene>
<accession>A0A2Z7AH58</accession>
<feature type="compositionally biased region" description="Basic and acidic residues" evidence="1">
    <location>
        <begin position="100"/>
        <end position="143"/>
    </location>
</feature>